<feature type="region of interest" description="Disordered" evidence="1">
    <location>
        <begin position="739"/>
        <end position="806"/>
    </location>
</feature>
<reference evidence="3 4" key="1">
    <citation type="submission" date="2014-03" db="EMBL/GenBank/DDBJ databases">
        <authorList>
            <person name="Sibley D."/>
            <person name="Venepally P."/>
            <person name="Karamycheva S."/>
            <person name="Hadjithomas M."/>
            <person name="Khan A."/>
            <person name="Brunk B."/>
            <person name="Roos D."/>
            <person name="Caler E."/>
            <person name="Lorenzi H."/>
        </authorList>
    </citation>
    <scope>NUCLEOTIDE SEQUENCE [LARGE SCALE GENOMIC DNA]</scope>
    <source>
        <strain evidence="4">p89</strain>
    </source>
</reference>
<protein>
    <submittedName>
        <fullName evidence="3">Putative transmembrane protein</fullName>
    </submittedName>
</protein>
<dbReference type="VEuPathDB" id="ToxoDB:TGP89_310740"/>
<feature type="transmembrane region" description="Helical" evidence="2">
    <location>
        <begin position="276"/>
        <end position="296"/>
    </location>
</feature>
<keyword evidence="2" id="KW-0472">Membrane</keyword>
<feature type="compositionally biased region" description="Low complexity" evidence="1">
    <location>
        <begin position="362"/>
        <end position="381"/>
    </location>
</feature>
<evidence type="ECO:0000313" key="4">
    <source>
        <dbReference type="Proteomes" id="UP000028828"/>
    </source>
</evidence>
<dbReference type="EMBL" id="AEYI02001148">
    <property type="protein sequence ID" value="KFG40962.1"/>
    <property type="molecule type" value="Genomic_DNA"/>
</dbReference>
<feature type="region of interest" description="Disordered" evidence="1">
    <location>
        <begin position="337"/>
        <end position="400"/>
    </location>
</feature>
<keyword evidence="2" id="KW-1133">Transmembrane helix</keyword>
<feature type="region of interest" description="Disordered" evidence="1">
    <location>
        <begin position="566"/>
        <end position="586"/>
    </location>
</feature>
<feature type="transmembrane region" description="Helical" evidence="2">
    <location>
        <begin position="233"/>
        <end position="252"/>
    </location>
</feature>
<accession>A0A086K994</accession>
<feature type="transmembrane region" description="Helical" evidence="2">
    <location>
        <begin position="94"/>
        <end position="118"/>
    </location>
</feature>
<feature type="transmembrane region" description="Helical" evidence="2">
    <location>
        <begin position="166"/>
        <end position="186"/>
    </location>
</feature>
<feature type="region of interest" description="Disordered" evidence="1">
    <location>
        <begin position="488"/>
        <end position="508"/>
    </location>
</feature>
<dbReference type="Proteomes" id="UP000028828">
    <property type="component" value="Unassembled WGS sequence"/>
</dbReference>
<feature type="compositionally biased region" description="Basic and acidic residues" evidence="1">
    <location>
        <begin position="383"/>
        <end position="396"/>
    </location>
</feature>
<dbReference type="AlphaFoldDB" id="A0A086K994"/>
<organism evidence="3 4">
    <name type="scientific">Toxoplasma gondii p89</name>
    <dbReference type="NCBI Taxonomy" id="943119"/>
    <lineage>
        <taxon>Eukaryota</taxon>
        <taxon>Sar</taxon>
        <taxon>Alveolata</taxon>
        <taxon>Apicomplexa</taxon>
        <taxon>Conoidasida</taxon>
        <taxon>Coccidia</taxon>
        <taxon>Eucoccidiorida</taxon>
        <taxon>Eimeriorina</taxon>
        <taxon>Sarcocystidae</taxon>
        <taxon>Toxoplasma</taxon>
    </lineage>
</organism>
<feature type="region of interest" description="Disordered" evidence="1">
    <location>
        <begin position="1"/>
        <end position="53"/>
    </location>
</feature>
<feature type="compositionally biased region" description="Basic and acidic residues" evidence="1">
    <location>
        <begin position="41"/>
        <end position="51"/>
    </location>
</feature>
<feature type="transmembrane region" description="Helical" evidence="2">
    <location>
        <begin position="206"/>
        <end position="226"/>
    </location>
</feature>
<gene>
    <name evidence="3" type="ORF">TGP89_310740</name>
</gene>
<comment type="caution">
    <text evidence="3">The sequence shown here is derived from an EMBL/GenBank/DDBJ whole genome shotgun (WGS) entry which is preliminary data.</text>
</comment>
<feature type="compositionally biased region" description="Basic and acidic residues" evidence="1">
    <location>
        <begin position="573"/>
        <end position="583"/>
    </location>
</feature>
<dbReference type="OrthoDB" id="331338at2759"/>
<feature type="compositionally biased region" description="Basic and acidic residues" evidence="1">
    <location>
        <begin position="784"/>
        <end position="806"/>
    </location>
</feature>
<evidence type="ECO:0000313" key="3">
    <source>
        <dbReference type="EMBL" id="KFG40962.1"/>
    </source>
</evidence>
<keyword evidence="2 3" id="KW-0812">Transmembrane</keyword>
<sequence>MTKLPAPSAVAPEEANAGRGAASVTHFQDEERTALLGGSGRSRDKPSDKGALDSCQVATRGDQKIDRMRTQHREYLKKLHRLERLYTRLRTVRCLLSVAWAFTLSALLVSALVLFLLVLWDRAAFYQLVLPACSLVKAFGGAVLATALLGTFASVALFLVFKVGTILFFVPLYLQSILLAALLAAVCAHPLNLVNSLLGCSTDVQLPLNTAVSCLFLACALLLNGILADTPHFFVWILLPLLLVTQVFVLMFRSPRPHGGRASHCFLSVLESSPSWIAFLVLLGLHASRAAVYYTALHQKRISFFRPPDTQIIQCPPPSLLPSNSLDSSETHFAVETHPPEVTNEVPGKRTGPPVPRSSPNLSGPATATAAARSAGLTAPSNEKGHSEPRTCRENEGTSDQQTRHLFGKYNAFAQQNLWRHGVTACGCALIVAGIISLSVHFARHTPSTSVPPNRSSLQDVTHPSETGDIESFLETLQTHAALSSVEERTAQPCARKKQAMTPSDQDLETLRLTSSFAEHHRRRSSHVTADAQANVLNVRGLSQSLSAKISDVVPTQFTPKLRWHQMPRRNRERRDSAARNDPPEGYLHEAPVTAFAFLARSPYPSVNEKFPLYPGNDSREVTTKGIERFATYGVSFLGSASTSPHDFGKPGRDSTLLLCGLIFLGSGAALASVQLVWLLACWIDNLLFATMAPINRNLPCVLKTPDMPLPPGKPKLGPAGPLISKLLQTDTEARELRKSEETLSVDPGLETDSEVQASSADADSWLESSESTDDFGITEWEQEMDKEHVQKLGLGEGDKGTGLEG</sequence>
<name>A0A086K994_TOXGO</name>
<feature type="compositionally biased region" description="Polar residues" evidence="1">
    <location>
        <begin position="755"/>
        <end position="770"/>
    </location>
</feature>
<proteinExistence type="predicted"/>
<evidence type="ECO:0000256" key="1">
    <source>
        <dbReference type="SAM" id="MobiDB-lite"/>
    </source>
</evidence>
<feature type="region of interest" description="Disordered" evidence="1">
    <location>
        <begin position="446"/>
        <end position="465"/>
    </location>
</feature>
<evidence type="ECO:0000256" key="2">
    <source>
        <dbReference type="SAM" id="Phobius"/>
    </source>
</evidence>
<feature type="transmembrane region" description="Helical" evidence="2">
    <location>
        <begin position="138"/>
        <end position="159"/>
    </location>
</feature>